<dbReference type="PANTHER" id="PTHR16110:SF1">
    <property type="entry name" value="TBC1 DOMAIN FAMILY MEMBER 19"/>
    <property type="match status" value="1"/>
</dbReference>
<dbReference type="PANTHER" id="PTHR16110">
    <property type="entry name" value="TBC1 DOMAIN FAMILY MEMBER 19"/>
    <property type="match status" value="1"/>
</dbReference>
<evidence type="ECO:0000313" key="2">
    <source>
        <dbReference type="EMBL" id="KAL2916560.1"/>
    </source>
</evidence>
<organism evidence="2 3">
    <name type="scientific">Polyrhizophydium stewartii</name>
    <dbReference type="NCBI Taxonomy" id="2732419"/>
    <lineage>
        <taxon>Eukaryota</taxon>
        <taxon>Fungi</taxon>
        <taxon>Fungi incertae sedis</taxon>
        <taxon>Chytridiomycota</taxon>
        <taxon>Chytridiomycota incertae sedis</taxon>
        <taxon>Chytridiomycetes</taxon>
        <taxon>Rhizophydiales</taxon>
        <taxon>Rhizophydiales incertae sedis</taxon>
        <taxon>Polyrhizophydium</taxon>
    </lineage>
</organism>
<accession>A0ABR4NAM3</accession>
<comment type="caution">
    <text evidence="2">The sequence shown here is derived from an EMBL/GenBank/DDBJ whole genome shotgun (WGS) entry which is preliminary data.</text>
</comment>
<protein>
    <recommendedName>
        <fullName evidence="1">Rab-GAP TBC domain-containing protein</fullName>
    </recommendedName>
</protein>
<gene>
    <name evidence="2" type="ORF">HK105_203993</name>
</gene>
<dbReference type="SUPFAM" id="SSF47923">
    <property type="entry name" value="Ypt/Rab-GAP domain of gyp1p"/>
    <property type="match status" value="1"/>
</dbReference>
<dbReference type="InterPro" id="IPR042507">
    <property type="entry name" value="TBC1D19"/>
</dbReference>
<feature type="domain" description="Rab-GAP TBC" evidence="1">
    <location>
        <begin position="319"/>
        <end position="540"/>
    </location>
</feature>
<dbReference type="Gene3D" id="1.10.472.80">
    <property type="entry name" value="Ypt/Rab-GAP domain of gyp1p, domain 3"/>
    <property type="match status" value="1"/>
</dbReference>
<sequence>MILATVAELYDEVEQHVGLERNRFREESELDALAEVFAEQIQSTSSFWIERKRLTESVLKQASTPQELERLVVKAFGDPSGFHGQVDNFTVMWHRRHVAQSMSIAPADNSGDGSGGVIEMQLRAAAISLNTLVLRRLNRMSIEMSTPLARRRSVAEEAAFMASSDNEYTAELPSSLLQNDCFPSKGWGQDMPKTCLCDDADLLEAVKAVGMRAQAAAGQLSASQTQQPKQGKQHRHGGYDKFWTCLSVSTQTTSLEEFRMRFSELHPQFKHIGLDDTLESEALTGPNPGDVFVAAHIEVAEAALASGSSRAARQLAKHGIPPSLRPRLWDLMLQSDMTEDYSVHVARTYTRLKVMASRYDLLVDRLVRLDAKHASNDDGYFVFEDMVREVLLLWTRDVWMRRVLPLDPTNALGSNNNWSIDSSPFPPSGVLPVWGIALYAMPVCFLHGSAGHAYMTFREMYARYFYNLHTVSARPGGLFHLCQTFETVLKQADAAVYYHMATTLGLEPLDLVFKWILYGFVGVLDCEQVLLLWDRVLGYDTLELLPVTAAALVVFRRDQILQADSVQLVQVCACV</sequence>
<keyword evidence="3" id="KW-1185">Reference proteome</keyword>
<dbReference type="PROSITE" id="PS50086">
    <property type="entry name" value="TBC_RABGAP"/>
    <property type="match status" value="1"/>
</dbReference>
<proteinExistence type="predicted"/>
<name>A0ABR4NAM3_9FUNG</name>
<evidence type="ECO:0000259" key="1">
    <source>
        <dbReference type="PROSITE" id="PS50086"/>
    </source>
</evidence>
<evidence type="ECO:0000313" key="3">
    <source>
        <dbReference type="Proteomes" id="UP001527925"/>
    </source>
</evidence>
<dbReference type="InterPro" id="IPR035969">
    <property type="entry name" value="Rab-GAP_TBC_sf"/>
</dbReference>
<dbReference type="InterPro" id="IPR000195">
    <property type="entry name" value="Rab-GAP-TBC_dom"/>
</dbReference>
<dbReference type="EMBL" id="JADGIZ020000016">
    <property type="protein sequence ID" value="KAL2916560.1"/>
    <property type="molecule type" value="Genomic_DNA"/>
</dbReference>
<reference evidence="2 3" key="1">
    <citation type="submission" date="2023-09" db="EMBL/GenBank/DDBJ databases">
        <title>Pangenome analysis of Batrachochytrium dendrobatidis and related Chytrids.</title>
        <authorList>
            <person name="Yacoub M.N."/>
            <person name="Stajich J.E."/>
            <person name="James T.Y."/>
        </authorList>
    </citation>
    <scope>NUCLEOTIDE SEQUENCE [LARGE SCALE GENOMIC DNA]</scope>
    <source>
        <strain evidence="2 3">JEL0888</strain>
    </source>
</reference>
<dbReference type="Proteomes" id="UP001527925">
    <property type="component" value="Unassembled WGS sequence"/>
</dbReference>
<dbReference type="Pfam" id="PF00566">
    <property type="entry name" value="RabGAP-TBC"/>
    <property type="match status" value="1"/>
</dbReference>